<keyword evidence="9" id="KW-0406">Ion transport</keyword>
<evidence type="ECO:0000256" key="2">
    <source>
        <dbReference type="ARBA" id="ARBA00009450"/>
    </source>
</evidence>
<dbReference type="RefSeq" id="WP_200357256.1">
    <property type="nucleotide sequence ID" value="NZ_JAENIL010000040.1"/>
</dbReference>
<feature type="domain" description="SLBB" evidence="16">
    <location>
        <begin position="125"/>
        <end position="203"/>
    </location>
</feature>
<name>A0A934S3B7_9BACT</name>
<dbReference type="GO" id="GO:0015159">
    <property type="term" value="F:polysaccharide transmembrane transporter activity"/>
    <property type="evidence" value="ECO:0007669"/>
    <property type="project" value="InterPro"/>
</dbReference>
<keyword evidence="8" id="KW-0625">Polysaccharide transport</keyword>
<evidence type="ECO:0000256" key="6">
    <source>
        <dbReference type="ARBA" id="ARBA00022692"/>
    </source>
</evidence>
<evidence type="ECO:0000313" key="17">
    <source>
        <dbReference type="EMBL" id="MBK1879042.1"/>
    </source>
</evidence>
<dbReference type="GO" id="GO:0006811">
    <property type="term" value="P:monoatomic ion transport"/>
    <property type="evidence" value="ECO:0007669"/>
    <property type="project" value="UniProtKB-KW"/>
</dbReference>
<keyword evidence="11" id="KW-0472">Membrane</keyword>
<gene>
    <name evidence="17" type="ORF">JIN87_19310</name>
</gene>
<dbReference type="EMBL" id="JAENIL010000040">
    <property type="protein sequence ID" value="MBK1879042.1"/>
    <property type="molecule type" value="Genomic_DNA"/>
</dbReference>
<evidence type="ECO:0000256" key="8">
    <source>
        <dbReference type="ARBA" id="ARBA00023047"/>
    </source>
</evidence>
<keyword evidence="14" id="KW-0449">Lipoprotein</keyword>
<proteinExistence type="inferred from homology"/>
<evidence type="ECO:0000256" key="10">
    <source>
        <dbReference type="ARBA" id="ARBA00023114"/>
    </source>
</evidence>
<dbReference type="Pfam" id="PF02563">
    <property type="entry name" value="Poly_export"/>
    <property type="match status" value="1"/>
</dbReference>
<evidence type="ECO:0000256" key="4">
    <source>
        <dbReference type="ARBA" id="ARBA00022452"/>
    </source>
</evidence>
<keyword evidence="5" id="KW-0762">Sugar transport</keyword>
<organism evidence="17 18">
    <name type="scientific">Pelagicoccus mobilis</name>
    <dbReference type="NCBI Taxonomy" id="415221"/>
    <lineage>
        <taxon>Bacteria</taxon>
        <taxon>Pseudomonadati</taxon>
        <taxon>Verrucomicrobiota</taxon>
        <taxon>Opitutia</taxon>
        <taxon>Puniceicoccales</taxon>
        <taxon>Pelagicoccaceae</taxon>
        <taxon>Pelagicoccus</taxon>
    </lineage>
</organism>
<keyword evidence="13" id="KW-0998">Cell outer membrane</keyword>
<dbReference type="InterPro" id="IPR049712">
    <property type="entry name" value="Poly_export"/>
</dbReference>
<evidence type="ECO:0000256" key="12">
    <source>
        <dbReference type="ARBA" id="ARBA00023139"/>
    </source>
</evidence>
<dbReference type="GO" id="GO:0009279">
    <property type="term" value="C:cell outer membrane"/>
    <property type="evidence" value="ECO:0007669"/>
    <property type="project" value="UniProtKB-SubCell"/>
</dbReference>
<dbReference type="InterPro" id="IPR054765">
    <property type="entry name" value="SLBB_dom"/>
</dbReference>
<evidence type="ECO:0000256" key="13">
    <source>
        <dbReference type="ARBA" id="ARBA00023237"/>
    </source>
</evidence>
<keyword evidence="10" id="KW-0626">Porin</keyword>
<keyword evidence="7" id="KW-0732">Signal</keyword>
<reference evidence="17" key="1">
    <citation type="submission" date="2021-01" db="EMBL/GenBank/DDBJ databases">
        <title>Modified the classification status of verrucomicrobia.</title>
        <authorList>
            <person name="Feng X."/>
        </authorList>
    </citation>
    <scope>NUCLEOTIDE SEQUENCE</scope>
    <source>
        <strain evidence="17">KCTC 13126</strain>
    </source>
</reference>
<dbReference type="PANTHER" id="PTHR33619:SF3">
    <property type="entry name" value="POLYSACCHARIDE EXPORT PROTEIN GFCE-RELATED"/>
    <property type="match status" value="1"/>
</dbReference>
<keyword evidence="3" id="KW-0813">Transport</keyword>
<comment type="similarity">
    <text evidence="2">Belongs to the BexD/CtrA/VexA family.</text>
</comment>
<evidence type="ECO:0000256" key="5">
    <source>
        <dbReference type="ARBA" id="ARBA00022597"/>
    </source>
</evidence>
<keyword evidence="18" id="KW-1185">Reference proteome</keyword>
<evidence type="ECO:0000256" key="3">
    <source>
        <dbReference type="ARBA" id="ARBA00022448"/>
    </source>
</evidence>
<dbReference type="GO" id="GO:0046930">
    <property type="term" value="C:pore complex"/>
    <property type="evidence" value="ECO:0007669"/>
    <property type="project" value="UniProtKB-KW"/>
</dbReference>
<evidence type="ECO:0000259" key="16">
    <source>
        <dbReference type="Pfam" id="PF22461"/>
    </source>
</evidence>
<dbReference type="PANTHER" id="PTHR33619">
    <property type="entry name" value="POLYSACCHARIDE EXPORT PROTEIN GFCE-RELATED"/>
    <property type="match status" value="1"/>
</dbReference>
<evidence type="ECO:0000256" key="7">
    <source>
        <dbReference type="ARBA" id="ARBA00022729"/>
    </source>
</evidence>
<keyword evidence="12" id="KW-0564">Palmitate</keyword>
<dbReference type="Gene3D" id="3.10.560.10">
    <property type="entry name" value="Outer membrane lipoprotein wza domain like"/>
    <property type="match status" value="1"/>
</dbReference>
<dbReference type="Gene3D" id="3.30.1950.10">
    <property type="entry name" value="wza like domain"/>
    <property type="match status" value="1"/>
</dbReference>
<keyword evidence="6" id="KW-0812">Transmembrane</keyword>
<evidence type="ECO:0000256" key="1">
    <source>
        <dbReference type="ARBA" id="ARBA00004571"/>
    </source>
</evidence>
<comment type="subcellular location">
    <subcellularLocation>
        <location evidence="1">Cell outer membrane</location>
        <topology evidence="1">Multi-pass membrane protein</topology>
    </subcellularLocation>
</comment>
<dbReference type="Proteomes" id="UP000617628">
    <property type="component" value="Unassembled WGS sequence"/>
</dbReference>
<evidence type="ECO:0000259" key="15">
    <source>
        <dbReference type="Pfam" id="PF02563"/>
    </source>
</evidence>
<dbReference type="Pfam" id="PF22461">
    <property type="entry name" value="SLBB_2"/>
    <property type="match status" value="1"/>
</dbReference>
<accession>A0A934S3B7</accession>
<dbReference type="AlphaFoldDB" id="A0A934S3B7"/>
<sequence>MNYRSLLVPGELALKRLSLVRIFLISALCVASISFSSAQVDEGEPLEKFILQAEDQLRITFPGAPELDADIQVRRDGVISVPIVGEVVAAGKTPSELESFLADKFENQLVSNEVMVTVVESHFTYYLEGEVMSPGIIRSFRQLSVLEAIIAAGGINKVTGKMKSVVVIRRQGDKYQHFELDLAAVIDGKKDGAFVLESYDIVSIPQRVW</sequence>
<feature type="domain" description="Polysaccharide export protein N-terminal" evidence="15">
    <location>
        <begin position="48"/>
        <end position="118"/>
    </location>
</feature>
<keyword evidence="4" id="KW-1134">Transmembrane beta strand</keyword>
<evidence type="ECO:0000256" key="9">
    <source>
        <dbReference type="ARBA" id="ARBA00023065"/>
    </source>
</evidence>
<dbReference type="InterPro" id="IPR003715">
    <property type="entry name" value="Poly_export_N"/>
</dbReference>
<dbReference type="GO" id="GO:0015288">
    <property type="term" value="F:porin activity"/>
    <property type="evidence" value="ECO:0007669"/>
    <property type="project" value="UniProtKB-KW"/>
</dbReference>
<evidence type="ECO:0000256" key="11">
    <source>
        <dbReference type="ARBA" id="ARBA00023136"/>
    </source>
</evidence>
<comment type="caution">
    <text evidence="17">The sequence shown here is derived from an EMBL/GenBank/DDBJ whole genome shotgun (WGS) entry which is preliminary data.</text>
</comment>
<evidence type="ECO:0000313" key="18">
    <source>
        <dbReference type="Proteomes" id="UP000617628"/>
    </source>
</evidence>
<protein>
    <submittedName>
        <fullName evidence="17">Polysaccharide biosynthesis/export family protein</fullName>
    </submittedName>
</protein>
<evidence type="ECO:0000256" key="14">
    <source>
        <dbReference type="ARBA" id="ARBA00023288"/>
    </source>
</evidence>